<keyword evidence="2" id="KW-0812">Transmembrane</keyword>
<feature type="region of interest" description="Disordered" evidence="1">
    <location>
        <begin position="110"/>
        <end position="130"/>
    </location>
</feature>
<feature type="transmembrane region" description="Helical" evidence="2">
    <location>
        <begin position="174"/>
        <end position="193"/>
    </location>
</feature>
<keyword evidence="4" id="KW-1185">Reference proteome</keyword>
<name>A0A0M4E7K7_DROBS</name>
<evidence type="ECO:0000313" key="3">
    <source>
        <dbReference type="EMBL" id="ALC42704.1"/>
    </source>
</evidence>
<sequence>MPKDVASNKLQRHKNLTTEASSALYVSGIKITVDGYIRTKHVSNVRDRHLHAQLQLPALQERCALASNTNLLELSKKLEQTPKPAQSAVEWHQTATEPAASQTTVAIHERQKLENYRKQRRKKRDSDTTSIAESLAEVAPPMCCQELPSTSDCPKPRKRSVLKKLKHKLAEHHLLTLLLLLANAIYIFYILTFDISAHHHAKQPELSSKRLLQHLLAIGKQLLY</sequence>
<dbReference type="EMBL" id="CP012524">
    <property type="protein sequence ID" value="ALC42704.1"/>
    <property type="molecule type" value="Genomic_DNA"/>
</dbReference>
<accession>A0A0M4E7K7</accession>
<keyword evidence="2" id="KW-0472">Membrane</keyword>
<organism evidence="3 4">
    <name type="scientific">Drosophila busckii</name>
    <name type="common">Fruit fly</name>
    <dbReference type="NCBI Taxonomy" id="30019"/>
    <lineage>
        <taxon>Eukaryota</taxon>
        <taxon>Metazoa</taxon>
        <taxon>Ecdysozoa</taxon>
        <taxon>Arthropoda</taxon>
        <taxon>Hexapoda</taxon>
        <taxon>Insecta</taxon>
        <taxon>Pterygota</taxon>
        <taxon>Neoptera</taxon>
        <taxon>Endopterygota</taxon>
        <taxon>Diptera</taxon>
        <taxon>Brachycera</taxon>
        <taxon>Muscomorpha</taxon>
        <taxon>Ephydroidea</taxon>
        <taxon>Drosophilidae</taxon>
        <taxon>Drosophila</taxon>
    </lineage>
</organism>
<dbReference type="Proteomes" id="UP000494163">
    <property type="component" value="Chromosome 2R"/>
</dbReference>
<evidence type="ECO:0000313" key="4">
    <source>
        <dbReference type="Proteomes" id="UP000494163"/>
    </source>
</evidence>
<gene>
    <name evidence="3" type="ORF">Dbus_chr2Rg2283</name>
</gene>
<protein>
    <submittedName>
        <fullName evidence="3">CG30222</fullName>
    </submittedName>
</protein>
<reference evidence="3 4" key="1">
    <citation type="submission" date="2015-08" db="EMBL/GenBank/DDBJ databases">
        <title>Ancestral chromatin configuration constrains chromatin evolution on differentiating sex chromosomes in Drosophila.</title>
        <authorList>
            <person name="Zhou Q."/>
            <person name="Bachtrog D."/>
        </authorList>
    </citation>
    <scope>NUCLEOTIDE SEQUENCE [LARGE SCALE GENOMIC DNA]</scope>
    <source>
        <tissue evidence="3">Whole larvae</tissue>
    </source>
</reference>
<proteinExistence type="predicted"/>
<keyword evidence="2" id="KW-1133">Transmembrane helix</keyword>
<evidence type="ECO:0000256" key="2">
    <source>
        <dbReference type="SAM" id="Phobius"/>
    </source>
</evidence>
<evidence type="ECO:0000256" key="1">
    <source>
        <dbReference type="SAM" id="MobiDB-lite"/>
    </source>
</evidence>
<dbReference type="AlphaFoldDB" id="A0A0M4E7K7"/>